<organism evidence="1 2">
    <name type="scientific">Amycolatopsis camponoti</name>
    <dbReference type="NCBI Taxonomy" id="2606593"/>
    <lineage>
        <taxon>Bacteria</taxon>
        <taxon>Bacillati</taxon>
        <taxon>Actinomycetota</taxon>
        <taxon>Actinomycetes</taxon>
        <taxon>Pseudonocardiales</taxon>
        <taxon>Pseudonocardiaceae</taxon>
        <taxon>Amycolatopsis</taxon>
    </lineage>
</organism>
<name>A0A6I8M512_9PSEU</name>
<accession>A0A6I8M512</accession>
<reference evidence="1 2" key="1">
    <citation type="submission" date="2019-09" db="EMBL/GenBank/DDBJ databases">
        <authorList>
            <person name="Leyn A S."/>
        </authorList>
    </citation>
    <scope>NUCLEOTIDE SEQUENCE [LARGE SCALE GENOMIC DNA]</scope>
    <source>
        <strain evidence="1">AA231_1</strain>
    </source>
</reference>
<sequence length="98" mass="10717">MAVRVEQPAPPLRALEQAATSPEISFDTLLEILAALPDHTHVLADMAAVVAQATSLVLSVQCTYLIVQYFVLRPGQLTRPGHRVELRRSHRHTAAGAR</sequence>
<keyword evidence="2" id="KW-1185">Reference proteome</keyword>
<dbReference type="RefSeq" id="WP_155547707.1">
    <property type="nucleotide sequence ID" value="NZ_CABVGP010000003.1"/>
</dbReference>
<evidence type="ECO:0000313" key="2">
    <source>
        <dbReference type="Proteomes" id="UP000399805"/>
    </source>
</evidence>
<dbReference type="EMBL" id="CABVGP010000003">
    <property type="protein sequence ID" value="VVJ22764.1"/>
    <property type="molecule type" value="Genomic_DNA"/>
</dbReference>
<evidence type="ECO:0000313" key="1">
    <source>
        <dbReference type="EMBL" id="VVJ22764.1"/>
    </source>
</evidence>
<gene>
    <name evidence="1" type="ORF">AA23TX_07677</name>
</gene>
<proteinExistence type="predicted"/>
<dbReference type="AlphaFoldDB" id="A0A6I8M512"/>
<dbReference type="Proteomes" id="UP000399805">
    <property type="component" value="Unassembled WGS sequence"/>
</dbReference>
<protein>
    <submittedName>
        <fullName evidence="1">Uncharacterized protein</fullName>
    </submittedName>
</protein>